<evidence type="ECO:0000313" key="1">
    <source>
        <dbReference type="EMBL" id="KAG5531520.1"/>
    </source>
</evidence>
<dbReference type="Pfam" id="PF14223">
    <property type="entry name" value="Retrotran_gag_2"/>
    <property type="match status" value="1"/>
</dbReference>
<keyword evidence="2" id="KW-1185">Reference proteome</keyword>
<evidence type="ECO:0000313" key="2">
    <source>
        <dbReference type="Proteomes" id="UP000823749"/>
    </source>
</evidence>
<organism evidence="1 2">
    <name type="scientific">Rhododendron griersonianum</name>
    <dbReference type="NCBI Taxonomy" id="479676"/>
    <lineage>
        <taxon>Eukaryota</taxon>
        <taxon>Viridiplantae</taxon>
        <taxon>Streptophyta</taxon>
        <taxon>Embryophyta</taxon>
        <taxon>Tracheophyta</taxon>
        <taxon>Spermatophyta</taxon>
        <taxon>Magnoliopsida</taxon>
        <taxon>eudicotyledons</taxon>
        <taxon>Gunneridae</taxon>
        <taxon>Pentapetalae</taxon>
        <taxon>asterids</taxon>
        <taxon>Ericales</taxon>
        <taxon>Ericaceae</taxon>
        <taxon>Ericoideae</taxon>
        <taxon>Rhodoreae</taxon>
        <taxon>Rhododendron</taxon>
    </lineage>
</organism>
<dbReference type="AlphaFoldDB" id="A0AAV6IU89"/>
<evidence type="ECO:0008006" key="3">
    <source>
        <dbReference type="Google" id="ProtNLM"/>
    </source>
</evidence>
<comment type="caution">
    <text evidence="1">The sequence shown here is derived from an EMBL/GenBank/DDBJ whole genome shotgun (WGS) entry which is preliminary data.</text>
</comment>
<gene>
    <name evidence="1" type="ORF">RHGRI_026210</name>
</gene>
<reference evidence="1" key="1">
    <citation type="submission" date="2020-08" db="EMBL/GenBank/DDBJ databases">
        <title>Plant Genome Project.</title>
        <authorList>
            <person name="Zhang R.-G."/>
        </authorList>
    </citation>
    <scope>NUCLEOTIDE SEQUENCE</scope>
    <source>
        <strain evidence="1">WSP0</strain>
        <tissue evidence="1">Leaf</tissue>
    </source>
</reference>
<dbReference type="Proteomes" id="UP000823749">
    <property type="component" value="Chromosome 9"/>
</dbReference>
<sequence>MRGKRETLRDLICSPLGIRLLSYGETIDRLTAFEVDKLEDLDGRDWDHINRQTCSFIGMCLVKDQKYFVMRKTNANVLWKKLEEKHMTKSVENHLYLKKMIFRFQYRSGISMTEQLNDYNKILADLLNLDVEILDDDKALLLLNFLPKDYDHLSITLMYGKETTNYDDVSNSLVNNEYRKRDMQAHGDSGEALFVRGRSEE</sequence>
<accession>A0AAV6IU89</accession>
<protein>
    <recommendedName>
        <fullName evidence="3">Retrovirus-related Pol polyprotein from transposon TNT 1-94</fullName>
    </recommendedName>
</protein>
<dbReference type="EMBL" id="JACTNZ010000009">
    <property type="protein sequence ID" value="KAG5531520.1"/>
    <property type="molecule type" value="Genomic_DNA"/>
</dbReference>
<proteinExistence type="predicted"/>
<name>A0AAV6IU89_9ERIC</name>